<reference evidence="2" key="1">
    <citation type="submission" date="2022-11" db="EMBL/GenBank/DDBJ databases">
        <authorList>
            <person name="Petersen C."/>
        </authorList>
    </citation>
    <scope>NUCLEOTIDE SEQUENCE</scope>
    <source>
        <strain evidence="2">IBT 22155</strain>
    </source>
</reference>
<dbReference type="EMBL" id="JAPQKL010000002">
    <property type="protein sequence ID" value="KAJ5142426.1"/>
    <property type="molecule type" value="Genomic_DNA"/>
</dbReference>
<sequence length="74" mass="8230">MGTVSPVSFRSQNPDHSPRQAKLRAASSQVLMNGNTVKPSPTYHQAHYLLLGLWWKGYVQQAIRLATKIAIALQ</sequence>
<gene>
    <name evidence="3" type="ORF">N7515_001213</name>
    <name evidence="2" type="ORF">N7515_003056</name>
</gene>
<dbReference type="OrthoDB" id="4368687at2759"/>
<organism evidence="2 4">
    <name type="scientific">Penicillium bovifimosum</name>
    <dbReference type="NCBI Taxonomy" id="126998"/>
    <lineage>
        <taxon>Eukaryota</taxon>
        <taxon>Fungi</taxon>
        <taxon>Dikarya</taxon>
        <taxon>Ascomycota</taxon>
        <taxon>Pezizomycotina</taxon>
        <taxon>Eurotiomycetes</taxon>
        <taxon>Eurotiomycetidae</taxon>
        <taxon>Eurotiales</taxon>
        <taxon>Aspergillaceae</taxon>
        <taxon>Penicillium</taxon>
    </lineage>
</organism>
<feature type="region of interest" description="Disordered" evidence="1">
    <location>
        <begin position="1"/>
        <end position="20"/>
    </location>
</feature>
<proteinExistence type="predicted"/>
<comment type="caution">
    <text evidence="2">The sequence shown here is derived from an EMBL/GenBank/DDBJ whole genome shotgun (WGS) entry which is preliminary data.</text>
</comment>
<dbReference type="RefSeq" id="XP_056524070.1">
    <property type="nucleotide sequence ID" value="XM_056661957.1"/>
</dbReference>
<evidence type="ECO:0000256" key="1">
    <source>
        <dbReference type="SAM" id="MobiDB-lite"/>
    </source>
</evidence>
<feature type="compositionally biased region" description="Polar residues" evidence="1">
    <location>
        <begin position="1"/>
        <end position="15"/>
    </location>
</feature>
<dbReference type="EMBL" id="JAPQKL010000003">
    <property type="protein sequence ID" value="KAJ5138208.1"/>
    <property type="molecule type" value="Genomic_DNA"/>
</dbReference>
<dbReference type="Proteomes" id="UP001149079">
    <property type="component" value="Unassembled WGS sequence"/>
</dbReference>
<dbReference type="GeneID" id="81401127"/>
<evidence type="ECO:0000313" key="3">
    <source>
        <dbReference type="EMBL" id="KAJ5142426.1"/>
    </source>
</evidence>
<evidence type="ECO:0000313" key="4">
    <source>
        <dbReference type="Proteomes" id="UP001149079"/>
    </source>
</evidence>
<evidence type="ECO:0000313" key="2">
    <source>
        <dbReference type="EMBL" id="KAJ5138208.1"/>
    </source>
</evidence>
<dbReference type="AlphaFoldDB" id="A0A9W9L4A8"/>
<protein>
    <submittedName>
        <fullName evidence="2">Uncharacterized protein</fullName>
    </submittedName>
</protein>
<keyword evidence="4" id="KW-1185">Reference proteome</keyword>
<accession>A0A9W9L4A8</accession>
<name>A0A9W9L4A8_9EURO</name>
<reference evidence="2" key="2">
    <citation type="journal article" date="2023" name="IMA Fungus">
        <title>Comparative genomic study of the Penicillium genus elucidates a diverse pangenome and 15 lateral gene transfer events.</title>
        <authorList>
            <person name="Petersen C."/>
            <person name="Sorensen T."/>
            <person name="Nielsen M.R."/>
            <person name="Sondergaard T.E."/>
            <person name="Sorensen J.L."/>
            <person name="Fitzpatrick D.A."/>
            <person name="Frisvad J.C."/>
            <person name="Nielsen K.L."/>
        </authorList>
    </citation>
    <scope>NUCLEOTIDE SEQUENCE</scope>
    <source>
        <strain evidence="2">IBT 22155</strain>
    </source>
</reference>